<dbReference type="Gene3D" id="6.10.250.2180">
    <property type="match status" value="1"/>
</dbReference>
<dbReference type="InterPro" id="IPR014873">
    <property type="entry name" value="VDCC_a1su_IQ"/>
</dbReference>
<gene>
    <name evidence="2" type="ORF">GDO81_022627</name>
</gene>
<keyword evidence="3" id="KW-1185">Reference proteome</keyword>
<dbReference type="EMBL" id="WNYA01002353">
    <property type="protein sequence ID" value="KAG8544354.1"/>
    <property type="molecule type" value="Genomic_DNA"/>
</dbReference>
<comment type="caution">
    <text evidence="2">The sequence shown here is derived from an EMBL/GenBank/DDBJ whole genome shotgun (WGS) entry which is preliminary data.</text>
</comment>
<evidence type="ECO:0000313" key="3">
    <source>
        <dbReference type="Proteomes" id="UP000824782"/>
    </source>
</evidence>
<feature type="domain" description="Voltage-dependent calcium channel alpha-1 subunit IQ" evidence="1">
    <location>
        <begin position="145"/>
        <end position="178"/>
    </location>
</feature>
<organism evidence="2 3">
    <name type="scientific">Engystomops pustulosus</name>
    <name type="common">Tungara frog</name>
    <name type="synonym">Physalaemus pustulosus</name>
    <dbReference type="NCBI Taxonomy" id="76066"/>
    <lineage>
        <taxon>Eukaryota</taxon>
        <taxon>Metazoa</taxon>
        <taxon>Chordata</taxon>
        <taxon>Craniata</taxon>
        <taxon>Vertebrata</taxon>
        <taxon>Euteleostomi</taxon>
        <taxon>Amphibia</taxon>
        <taxon>Batrachia</taxon>
        <taxon>Anura</taxon>
        <taxon>Neobatrachia</taxon>
        <taxon>Hyloidea</taxon>
        <taxon>Leptodactylidae</taxon>
        <taxon>Leiuperinae</taxon>
        <taxon>Engystomops</taxon>
    </lineage>
</organism>
<dbReference type="SMART" id="SM01062">
    <property type="entry name" value="Ca_chan_IQ"/>
    <property type="match status" value="1"/>
</dbReference>
<dbReference type="Proteomes" id="UP000824782">
    <property type="component" value="Unassembled WGS sequence"/>
</dbReference>
<dbReference type="AlphaFoldDB" id="A0AAV6Z4D7"/>
<evidence type="ECO:0000313" key="2">
    <source>
        <dbReference type="EMBL" id="KAG8544354.1"/>
    </source>
</evidence>
<sequence>MARLLHPRSGATHIPRIKSATNAITHNQNDICAEFGSYYSRLFADLDSESLTRRIKKYVNDTVLPQFNSSVTLEADFNEEEVNESIKNSPTGRSPDPDDFSTAFYKHFRNSLAPLPTKVFNSVSQTAAFHPQSQEANISVILKPDDEVTVGKFYAIFLIQEHFRKFKKRQEEYYGYRPKGNDVAIQAGLRSVEEGVEGELKRAISGDLTPEEELERAIVEAAIEEGIYRRTGGLFGQEDLFHTEPVSPMHTTVTSQRPLRFSEAGSEHPDSPVFLPDPVFFPPPRLNRNTNNSKIPSEHEHNLIPLNTIKAQVKESSGIP</sequence>
<accession>A0AAV6Z4D7</accession>
<dbReference type="PANTHER" id="PTHR19446">
    <property type="entry name" value="REVERSE TRANSCRIPTASES"/>
    <property type="match status" value="1"/>
</dbReference>
<evidence type="ECO:0000259" key="1">
    <source>
        <dbReference type="SMART" id="SM01062"/>
    </source>
</evidence>
<name>A0AAV6Z4D7_ENGPU</name>
<dbReference type="Pfam" id="PF08763">
    <property type="entry name" value="Ca_chan_IQ"/>
    <property type="match status" value="1"/>
</dbReference>
<proteinExistence type="predicted"/>
<protein>
    <recommendedName>
        <fullName evidence="1">Voltage-dependent calcium channel alpha-1 subunit IQ domain-containing protein</fullName>
    </recommendedName>
</protein>
<reference evidence="2" key="1">
    <citation type="thesis" date="2020" institute="ProQuest LLC" country="789 East Eisenhower Parkway, Ann Arbor, MI, USA">
        <title>Comparative Genomics and Chromosome Evolution.</title>
        <authorList>
            <person name="Mudd A.B."/>
        </authorList>
    </citation>
    <scope>NUCLEOTIDE SEQUENCE</scope>
    <source>
        <strain evidence="2">237g6f4</strain>
        <tissue evidence="2">Blood</tissue>
    </source>
</reference>